<dbReference type="PANTHER" id="PTHR47628:SF1">
    <property type="entry name" value="ALIPHATIC AMIDASE EXPRESSION-REGULATING PROTEIN"/>
    <property type="match status" value="1"/>
</dbReference>
<dbReference type="SUPFAM" id="SSF53822">
    <property type="entry name" value="Periplasmic binding protein-like I"/>
    <property type="match status" value="1"/>
</dbReference>
<dbReference type="Gene3D" id="3.40.50.2300">
    <property type="match status" value="2"/>
</dbReference>
<dbReference type="InterPro" id="IPR039570">
    <property type="entry name" value="AmiC_PBP1"/>
</dbReference>
<organism evidence="1 2">
    <name type="scientific">Shinella sumterensis</name>
    <dbReference type="NCBI Taxonomy" id="1967501"/>
    <lineage>
        <taxon>Bacteria</taxon>
        <taxon>Pseudomonadati</taxon>
        <taxon>Pseudomonadota</taxon>
        <taxon>Alphaproteobacteria</taxon>
        <taxon>Hyphomicrobiales</taxon>
        <taxon>Rhizobiaceae</taxon>
        <taxon>Shinella</taxon>
    </lineage>
</organism>
<dbReference type="CDD" id="cd06357">
    <property type="entry name" value="PBP1_AmiC"/>
    <property type="match status" value="1"/>
</dbReference>
<sequence>MRNDDWRVGVLFSETGVTGAVERTQRAATFLAIDEINRAGGVRGRPIVPIAYNPASIPANYRDMALKLVDQDRVDVVFGCHMSSTRKAALPVIEARGALLFYPTLYEGFEYSRNCIYTGAAPNQNSVQLVQFLTQNYGNRVFLVGSNYVYPYESNRTIADLFLRGGGQVVDEMYVPLALDDASIATIIERIRRTKPDVIYSTVVGDGIVPFFKAFKAAGFDSKHMPIASQSTSEADFRQLAPSVAEGHVTAAPFFSTIDRPQAREFVASYHKAFGDDVLPTAPAEAAYFQVHLFAQALERTGSMALGDLLPALAGVEYDAPQGLVKIDGATNHTHLWPRVAKVNANGEYDIVYDPSVRVAPDPFMLEYRPESAMSATRDAVGL</sequence>
<keyword evidence="1" id="KW-0614">Plasmid</keyword>
<keyword evidence="2" id="KW-1185">Reference proteome</keyword>
<geneLocation type="plasmid" evidence="1 2">
    <name>unnamed1</name>
</geneLocation>
<gene>
    <name evidence="1" type="ORF">Q9313_24145</name>
</gene>
<evidence type="ECO:0000313" key="2">
    <source>
        <dbReference type="Proteomes" id="UP001234585"/>
    </source>
</evidence>
<dbReference type="GO" id="GO:0033218">
    <property type="term" value="F:amide binding"/>
    <property type="evidence" value="ECO:0007669"/>
    <property type="project" value="InterPro"/>
</dbReference>
<proteinExistence type="predicted"/>
<dbReference type="InterPro" id="IPR028082">
    <property type="entry name" value="Peripla_BP_I"/>
</dbReference>
<name>A0AA50H6A4_9HYPH</name>
<reference evidence="1 2" key="1">
    <citation type="submission" date="2023-08" db="EMBL/GenBank/DDBJ databases">
        <title>Pathogen: clinical or host-associated sample.</title>
        <authorList>
            <person name="Hergert J."/>
            <person name="Casey R."/>
            <person name="Wagner J."/>
            <person name="Young E.L."/>
            <person name="Oakeson K.F."/>
        </authorList>
    </citation>
    <scope>NUCLEOTIDE SEQUENCE [LARGE SCALE GENOMIC DNA]</scope>
    <source>
        <strain evidence="1 2">1760953</strain>
        <plasmid evidence="1 2">unnamed1</plasmid>
    </source>
</reference>
<dbReference type="Proteomes" id="UP001234585">
    <property type="component" value="Plasmid unnamed1"/>
</dbReference>
<dbReference type="AlphaFoldDB" id="A0AA50H6A4"/>
<dbReference type="Pfam" id="PF13433">
    <property type="entry name" value="Peripla_BP_5"/>
    <property type="match status" value="1"/>
</dbReference>
<evidence type="ECO:0000313" key="1">
    <source>
        <dbReference type="EMBL" id="WLR99854.1"/>
    </source>
</evidence>
<dbReference type="RefSeq" id="WP_306039203.1">
    <property type="nucleotide sequence ID" value="NZ_CP132303.1"/>
</dbReference>
<dbReference type="PANTHER" id="PTHR47628">
    <property type="match status" value="1"/>
</dbReference>
<protein>
    <submittedName>
        <fullName evidence="1">Transporter substrate-binding domain-containing protein</fullName>
    </submittedName>
</protein>
<dbReference type="EMBL" id="CP132303">
    <property type="protein sequence ID" value="WLR99854.1"/>
    <property type="molecule type" value="Genomic_DNA"/>
</dbReference>
<accession>A0AA50H6A4</accession>